<dbReference type="Pfam" id="PF00176">
    <property type="entry name" value="SNF2-rel_dom"/>
    <property type="match status" value="1"/>
</dbReference>
<dbReference type="PROSITE" id="PS51192">
    <property type="entry name" value="HELICASE_ATP_BIND_1"/>
    <property type="match status" value="1"/>
</dbReference>
<dbReference type="EMBL" id="JACGCM010002382">
    <property type="protein sequence ID" value="KAF6140372.1"/>
    <property type="molecule type" value="Genomic_DNA"/>
</dbReference>
<dbReference type="SUPFAM" id="SSF53901">
    <property type="entry name" value="Thiolase-like"/>
    <property type="match status" value="2"/>
</dbReference>
<keyword evidence="7" id="KW-0539">Nucleus</keyword>
<dbReference type="InterPro" id="IPR014001">
    <property type="entry name" value="Helicase_ATP-bd"/>
</dbReference>
<reference evidence="10 11" key="1">
    <citation type="journal article" date="2020" name="IScience">
        <title>Genome Sequencing of the Endangered Kingdonia uniflora (Circaeasteraceae, Ranunculales) Reveals Potential Mechanisms of Evolutionary Specialization.</title>
        <authorList>
            <person name="Sun Y."/>
            <person name="Deng T."/>
            <person name="Zhang A."/>
            <person name="Moore M.J."/>
            <person name="Landis J.B."/>
            <person name="Lin N."/>
            <person name="Zhang H."/>
            <person name="Zhang X."/>
            <person name="Huang J."/>
            <person name="Zhang X."/>
            <person name="Sun H."/>
            <person name="Wang H."/>
        </authorList>
    </citation>
    <scope>NUCLEOTIDE SEQUENCE [LARGE SCALE GENOMIC DNA]</scope>
    <source>
        <strain evidence="10">TB1705</strain>
        <tissue evidence="10">Leaf</tissue>
    </source>
</reference>
<feature type="domain" description="Helicase ATP-binding" evidence="8">
    <location>
        <begin position="3"/>
        <end position="181"/>
    </location>
</feature>
<gene>
    <name evidence="10" type="ORF">GIB67_005297</name>
</gene>
<dbReference type="AlphaFoldDB" id="A0A7J7LCU7"/>
<dbReference type="GO" id="GO:0016746">
    <property type="term" value="F:acyltransferase activity"/>
    <property type="evidence" value="ECO:0007669"/>
    <property type="project" value="InterPro"/>
</dbReference>
<evidence type="ECO:0000313" key="11">
    <source>
        <dbReference type="Proteomes" id="UP000541444"/>
    </source>
</evidence>
<dbReference type="GO" id="GO:0005634">
    <property type="term" value="C:nucleus"/>
    <property type="evidence" value="ECO:0007669"/>
    <property type="project" value="UniProtKB-SubCell"/>
</dbReference>
<dbReference type="FunFam" id="3.40.47.10:FF:000014">
    <property type="entry name" value="Chalcone synthase 1"/>
    <property type="match status" value="1"/>
</dbReference>
<dbReference type="FunFam" id="3.40.47.10:FF:000025">
    <property type="entry name" value="Chalcone synthase 2"/>
    <property type="match status" value="1"/>
</dbReference>
<dbReference type="InterPro" id="IPR031053">
    <property type="entry name" value="ALC1"/>
</dbReference>
<dbReference type="Pfam" id="PF00195">
    <property type="entry name" value="Chal_sti_synt_N"/>
    <property type="match status" value="1"/>
</dbReference>
<evidence type="ECO:0000256" key="5">
    <source>
        <dbReference type="ARBA" id="ARBA00022801"/>
    </source>
</evidence>
<comment type="subcellular location">
    <subcellularLocation>
        <location evidence="1">Nucleus</location>
    </subcellularLocation>
</comment>
<dbReference type="Pfam" id="PF00271">
    <property type="entry name" value="Helicase_C"/>
    <property type="match status" value="1"/>
</dbReference>
<dbReference type="InterPro" id="IPR049730">
    <property type="entry name" value="SNF2/RAD54-like_C"/>
</dbReference>
<evidence type="ECO:0000313" key="10">
    <source>
        <dbReference type="EMBL" id="KAF6140372.1"/>
    </source>
</evidence>
<dbReference type="SUPFAM" id="SSF52949">
    <property type="entry name" value="Macro domain-like"/>
    <property type="match status" value="1"/>
</dbReference>
<dbReference type="CDD" id="cd18793">
    <property type="entry name" value="SF2_C_SNF"/>
    <property type="match status" value="1"/>
</dbReference>
<evidence type="ECO:0000259" key="9">
    <source>
        <dbReference type="PROSITE" id="PS51194"/>
    </source>
</evidence>
<dbReference type="Proteomes" id="UP000541444">
    <property type="component" value="Unassembled WGS sequence"/>
</dbReference>
<dbReference type="Pfam" id="PF02797">
    <property type="entry name" value="Chal_sti_synt_C"/>
    <property type="match status" value="1"/>
</dbReference>
<comment type="caution">
    <text evidence="10">The sequence shown here is derived from an EMBL/GenBank/DDBJ whole genome shotgun (WGS) entry which is preliminary data.</text>
</comment>
<name>A0A7J7LCU7_9MAGN</name>
<accession>A0A7J7LCU7</accession>
<dbReference type="SMART" id="SM00490">
    <property type="entry name" value="HELICc"/>
    <property type="match status" value="1"/>
</dbReference>
<evidence type="ECO:0000256" key="1">
    <source>
        <dbReference type="ARBA" id="ARBA00004123"/>
    </source>
</evidence>
<evidence type="ECO:0000256" key="6">
    <source>
        <dbReference type="ARBA" id="ARBA00022840"/>
    </source>
</evidence>
<dbReference type="Gene3D" id="3.40.47.10">
    <property type="match status" value="2"/>
</dbReference>
<dbReference type="InterPro" id="IPR038718">
    <property type="entry name" value="SNF2-like_sf"/>
</dbReference>
<evidence type="ECO:0000256" key="4">
    <source>
        <dbReference type="ARBA" id="ARBA00022741"/>
    </source>
</evidence>
<dbReference type="InterPro" id="IPR012328">
    <property type="entry name" value="Chalcone/stilbene_synt_C"/>
</dbReference>
<keyword evidence="6" id="KW-0067">ATP-binding</keyword>
<dbReference type="SUPFAM" id="SSF52540">
    <property type="entry name" value="P-loop containing nucleoside triphosphate hydrolases"/>
    <property type="match status" value="2"/>
</dbReference>
<dbReference type="PROSITE" id="PS51194">
    <property type="entry name" value="HELICASE_CTER"/>
    <property type="match status" value="1"/>
</dbReference>
<evidence type="ECO:0000256" key="3">
    <source>
        <dbReference type="ARBA" id="ARBA00007025"/>
    </source>
</evidence>
<dbReference type="InterPro" id="IPR016039">
    <property type="entry name" value="Thiolase-like"/>
</dbReference>
<dbReference type="PANTHER" id="PTHR47157:SF1">
    <property type="entry name" value="CHROMODOMAIN-HELICASE-DNA-BINDING PROTEIN 1-LIKE"/>
    <property type="match status" value="1"/>
</dbReference>
<dbReference type="FunFam" id="3.40.50.300:FF:001488">
    <property type="entry name" value="Putative helicase CHR10"/>
    <property type="match status" value="1"/>
</dbReference>
<comment type="similarity">
    <text evidence="2">Belongs to the thiolase-like superfamily. Chalcone/stilbene synthases family.</text>
</comment>
<dbReference type="GO" id="GO:0006338">
    <property type="term" value="P:chromatin remodeling"/>
    <property type="evidence" value="ECO:0007669"/>
    <property type="project" value="InterPro"/>
</dbReference>
<dbReference type="InterPro" id="IPR027417">
    <property type="entry name" value="P-loop_NTPase"/>
</dbReference>
<keyword evidence="11" id="KW-1185">Reference proteome</keyword>
<dbReference type="OrthoDB" id="5857104at2759"/>
<keyword evidence="4" id="KW-0547">Nucleotide-binding</keyword>
<dbReference type="Gene3D" id="3.40.220.10">
    <property type="entry name" value="Leucine Aminopeptidase, subunit E, domain 1"/>
    <property type="match status" value="1"/>
</dbReference>
<sequence>MAYKAICSWSQCYSRLGMGLGKTLQAISFLSYLKVQQITSGPFLVLCPLSVTDGWVSEIAKFSPNLSVLRYIGDKELRRGLRRATYEDVKKQSTSNVDPAFPFDVLLTTYDIALMDQDFLSQIPWHYVVIDEAQRLKNPSSVLYNVLEQRFVMPRRLLMTGTPIQNNLSELWALMHFCMPTVFGTLEQFLSAFKEAGDPSAGLAAAKVKEQFKTLKYILGAFMLRRTKSMLIESGTLALPSLTEITVMAPLVSLQKKVYVSILRRELPRLLAFTSGSSNHQSLQNIVIQLRKACSHPYLFPGIEPEPYEEGEHLVQASGKLIILDQLLQKLHVDGHRVLLFAQMTHTLDILQDFLELRNYTYERLDGSIRAEERFAAIRSFSQQPVRGALKSPADEQSSFVFMISTRAGGVGLNLIAADTVIFYEQDWNPQVDKQALQRVHRIGQMNHVLSINLVTGCSVEEVIMRRAERKLQLSHNVVGENIDQEGKEMGADSGDLRSVILGLHMFDLTNTNDEKSNEVNIFELNAMVEKVIKTRHELSDKDDRKFEVNPMDLSKGHDLSVKNSSPSFGFDSGLDEASYMSWVEKFKEIAQSSDTSSLVLENKRNLPEEKLLKLEAVKKKTEDKKLAKWEALGYQSLAVKDPIDSINDCDVLDSGSVQFVYGDCSNPSLICPSEPSVVFSCVDDSGKWGRGGMFNALEKLSPNIPCAYQRAFEVGDLHLEDNNGSSPQWAALAVVQSYNPRRKVRRSNISVPDLEQCISKASFAASQNSGCRTKPPWIICLKTEIVVLFLPFILMMQILREPCTINFLKYEHVLEYFAATLNGGKMSKTGLNGSSGLNGSAKLFVDQATGSKHAYTPGKATILALGKAFPSQVIPQECLVEGYFRDTHCDDPAIKEKLERLCKNTTVKTRYTVMCKEILDKYPELTTEGAATIKQRLEIANAAVVEMAVEASLACIKEWGRPVGDITHVVYVSSSEIRLPGGDLYLSTQLGLNNDVNRVMLYFLGCYGGVTGLRVAKDIAENNPGSRVLLTTSETTILGYRPPNMARPYDLVGAALFGDGAAAAIIGADPLPNVEDPFMELNYAIQKFLPDTQNVIDGQLSEEGINFKLGRDLPQKIEDNIEEFCKKLMEKEDLKDFNDLFWAVHPGGPAILNRLESNLKLRTEKLQCSRKALMDYGNASSNTIFYVFEYMREELKKGGGDEWGLCLAFGPGITFEGILVRSLQ</sequence>
<dbReference type="GO" id="GO:0016787">
    <property type="term" value="F:hydrolase activity"/>
    <property type="evidence" value="ECO:0007669"/>
    <property type="project" value="UniProtKB-KW"/>
</dbReference>
<dbReference type="Gene3D" id="3.40.50.300">
    <property type="entry name" value="P-loop containing nucleotide triphosphate hydrolases"/>
    <property type="match status" value="1"/>
</dbReference>
<dbReference type="CDD" id="cd00831">
    <property type="entry name" value="CHS_like"/>
    <property type="match status" value="1"/>
</dbReference>
<evidence type="ECO:0000259" key="8">
    <source>
        <dbReference type="PROSITE" id="PS51192"/>
    </source>
</evidence>
<dbReference type="InterPro" id="IPR043472">
    <property type="entry name" value="Macro_dom-like"/>
</dbReference>
<dbReference type="Gene3D" id="3.40.50.10810">
    <property type="entry name" value="Tandem AAA-ATPase domain"/>
    <property type="match status" value="1"/>
</dbReference>
<comment type="similarity">
    <text evidence="3">Belongs to the SNF2/RAD54 helicase family.</text>
</comment>
<organism evidence="10 11">
    <name type="scientific">Kingdonia uniflora</name>
    <dbReference type="NCBI Taxonomy" id="39325"/>
    <lineage>
        <taxon>Eukaryota</taxon>
        <taxon>Viridiplantae</taxon>
        <taxon>Streptophyta</taxon>
        <taxon>Embryophyta</taxon>
        <taxon>Tracheophyta</taxon>
        <taxon>Spermatophyta</taxon>
        <taxon>Magnoliopsida</taxon>
        <taxon>Ranunculales</taxon>
        <taxon>Circaeasteraceae</taxon>
        <taxon>Kingdonia</taxon>
    </lineage>
</organism>
<dbReference type="InterPro" id="IPR001650">
    <property type="entry name" value="Helicase_C-like"/>
</dbReference>
<dbReference type="GO" id="GO:0003678">
    <property type="term" value="F:DNA helicase activity"/>
    <property type="evidence" value="ECO:0007669"/>
    <property type="project" value="InterPro"/>
</dbReference>
<proteinExistence type="inferred from homology"/>
<dbReference type="SMART" id="SM00487">
    <property type="entry name" value="DEXDc"/>
    <property type="match status" value="1"/>
</dbReference>
<dbReference type="InterPro" id="IPR001099">
    <property type="entry name" value="Chalcone/stilbene_synt_N"/>
</dbReference>
<dbReference type="GO" id="GO:0005524">
    <property type="term" value="F:ATP binding"/>
    <property type="evidence" value="ECO:0007669"/>
    <property type="project" value="UniProtKB-KW"/>
</dbReference>
<dbReference type="GO" id="GO:0006281">
    <property type="term" value="P:DNA repair"/>
    <property type="evidence" value="ECO:0007669"/>
    <property type="project" value="InterPro"/>
</dbReference>
<feature type="domain" description="Helicase C-terminal" evidence="9">
    <location>
        <begin position="323"/>
        <end position="491"/>
    </location>
</feature>
<dbReference type="PANTHER" id="PTHR47157">
    <property type="entry name" value="CHROMODOMAIN-HELICASE-DNA-BINDING PROTEIN 1-LIKE"/>
    <property type="match status" value="1"/>
</dbReference>
<keyword evidence="5" id="KW-0378">Hydrolase</keyword>
<protein>
    <submittedName>
        <fullName evidence="10">Uncharacterized protein</fullName>
    </submittedName>
</protein>
<evidence type="ECO:0000256" key="2">
    <source>
        <dbReference type="ARBA" id="ARBA00005531"/>
    </source>
</evidence>
<evidence type="ECO:0000256" key="7">
    <source>
        <dbReference type="ARBA" id="ARBA00023242"/>
    </source>
</evidence>
<dbReference type="InterPro" id="IPR000330">
    <property type="entry name" value="SNF2_N"/>
</dbReference>